<reference evidence="3" key="1">
    <citation type="submission" date="2023-07" db="EMBL/GenBank/DDBJ databases">
        <title>Identification and characterization of horizontal gene transfer across gut microbiota members of farm animals based on homology search.</title>
        <authorList>
            <person name="Schwarzerova J."/>
            <person name="Nykrynova M."/>
            <person name="Jureckova K."/>
            <person name="Cejkova D."/>
            <person name="Rychlik I."/>
        </authorList>
    </citation>
    <scope>NUCLEOTIDE SEQUENCE [LARGE SCALE GENOMIC DNA]</scope>
    <source>
        <strain evidence="3">109_WCHN</strain>
    </source>
</reference>
<evidence type="ECO:0008006" key="4">
    <source>
        <dbReference type="Google" id="ProtNLM"/>
    </source>
</evidence>
<feature type="transmembrane region" description="Helical" evidence="1">
    <location>
        <begin position="86"/>
        <end position="114"/>
    </location>
</feature>
<protein>
    <recommendedName>
        <fullName evidence="4">MFS transporter</fullName>
    </recommendedName>
</protein>
<feature type="transmembrane region" description="Helical" evidence="1">
    <location>
        <begin position="256"/>
        <end position="274"/>
    </location>
</feature>
<feature type="transmembrane region" description="Helical" evidence="1">
    <location>
        <begin position="225"/>
        <end position="244"/>
    </location>
</feature>
<name>A0ABT7VC15_9BACE</name>
<keyword evidence="1" id="KW-0472">Membrane</keyword>
<feature type="transmembrane region" description="Helical" evidence="1">
    <location>
        <begin position="393"/>
        <end position="411"/>
    </location>
</feature>
<keyword evidence="1" id="KW-0812">Transmembrane</keyword>
<sequence>MKTNYPFYGWMPRPLGVLVLLMLFVPLFFSGGTYLSNINEMAGGMGVLTENFQFLSLCASIGMSMVFPFMLPYLQARNVKHVYLGGYILLALLNGVCAIVQSIPLLAVCCFLIGFIRVALVLNTTFVIAPYLLGIQTLDMFLYEPDSPENAFKNDHARTLLMPVLYCYILCIVQFSNYVSAWMAYEFRWEYTYLLVAGMMLAAVFLVSFTFCPAPTHRYHLPWRLLPDALLLTVAMGAFCYIMVFGKTYDWFDHRSMRVAWAVMLVGGGAFLWLSAAVRQKRVLELGIFRYRYTWYGIGIFLLLMLVNSSTLFVTAYLKMSTASGNLGSAAVSCWAIPGCVAGLVFTLVCVFRGVHFRYIYAAGFLLMLGANLYMYFHYQTMGVYGHIIPPTLLHYSGMLVLYSVTCAFAMKHLPVRYFATWLFLMVAVRNVAAPAVGTSVYGNWLQERQQHYITRLAQDVRSDSPQFAARFMQASRLGKQQGKDEVEASRLASVLMKGQVSLQATLVAMKDITGSTIWICLGSTFAGLLMSYHQKERT</sequence>
<feature type="transmembrane region" description="Helical" evidence="1">
    <location>
        <begin position="120"/>
        <end position="143"/>
    </location>
</feature>
<keyword evidence="3" id="KW-1185">Reference proteome</keyword>
<feature type="transmembrane region" description="Helical" evidence="1">
    <location>
        <begin position="359"/>
        <end position="377"/>
    </location>
</feature>
<feature type="transmembrane region" description="Helical" evidence="1">
    <location>
        <begin position="330"/>
        <end position="352"/>
    </location>
</feature>
<proteinExistence type="predicted"/>
<feature type="transmembrane region" description="Helical" evidence="1">
    <location>
        <begin position="54"/>
        <end position="74"/>
    </location>
</feature>
<organism evidence="2 3">
    <name type="scientific">Bacteroides gallinaceum</name>
    <dbReference type="NCBI Taxonomy" id="1462571"/>
    <lineage>
        <taxon>Bacteria</taxon>
        <taxon>Pseudomonadati</taxon>
        <taxon>Bacteroidota</taxon>
        <taxon>Bacteroidia</taxon>
        <taxon>Bacteroidales</taxon>
        <taxon>Bacteroidaceae</taxon>
        <taxon>Bacteroides</taxon>
    </lineage>
</organism>
<feature type="transmembrane region" description="Helical" evidence="1">
    <location>
        <begin position="295"/>
        <end position="318"/>
    </location>
</feature>
<accession>A0ABT7VC15</accession>
<gene>
    <name evidence="2" type="ORF">QUW60_00985</name>
</gene>
<dbReference type="EMBL" id="JAUDEN010000001">
    <property type="protein sequence ID" value="MDM8323824.1"/>
    <property type="molecule type" value="Genomic_DNA"/>
</dbReference>
<evidence type="ECO:0000256" key="1">
    <source>
        <dbReference type="SAM" id="Phobius"/>
    </source>
</evidence>
<evidence type="ECO:0000313" key="3">
    <source>
        <dbReference type="Proteomes" id="UP001169458"/>
    </source>
</evidence>
<comment type="caution">
    <text evidence="2">The sequence shown here is derived from an EMBL/GenBank/DDBJ whole genome shotgun (WGS) entry which is preliminary data.</text>
</comment>
<keyword evidence="1" id="KW-1133">Transmembrane helix</keyword>
<feature type="transmembrane region" description="Helical" evidence="1">
    <location>
        <begin position="164"/>
        <end position="185"/>
    </location>
</feature>
<dbReference type="Proteomes" id="UP001169458">
    <property type="component" value="Unassembled WGS sequence"/>
</dbReference>
<feature type="transmembrane region" description="Helical" evidence="1">
    <location>
        <begin position="191"/>
        <end position="213"/>
    </location>
</feature>
<dbReference type="RefSeq" id="WP_289558132.1">
    <property type="nucleotide sequence ID" value="NZ_JAUDEN010000001.1"/>
</dbReference>
<feature type="transmembrane region" description="Helical" evidence="1">
    <location>
        <begin position="418"/>
        <end position="437"/>
    </location>
</feature>
<evidence type="ECO:0000313" key="2">
    <source>
        <dbReference type="EMBL" id="MDM8323824.1"/>
    </source>
</evidence>